<feature type="region of interest" description="Disordered" evidence="4">
    <location>
        <begin position="1"/>
        <end position="25"/>
    </location>
</feature>
<dbReference type="STRING" id="74873.A0A084WA69"/>
<dbReference type="FunFam" id="2.40.10.10:FF:000068">
    <property type="entry name" value="transmembrane protease serine 2"/>
    <property type="match status" value="1"/>
</dbReference>
<evidence type="ECO:0000259" key="5">
    <source>
        <dbReference type="PROSITE" id="PS50240"/>
    </source>
</evidence>
<dbReference type="CDD" id="cd00190">
    <property type="entry name" value="Tryp_SPc"/>
    <property type="match status" value="1"/>
</dbReference>
<dbReference type="PANTHER" id="PTHR24258:SF136">
    <property type="entry name" value="GH06673P-RELATED"/>
    <property type="match status" value="1"/>
</dbReference>
<feature type="domain" description="Peptidase S1" evidence="5">
    <location>
        <begin position="146"/>
        <end position="388"/>
    </location>
</feature>
<proteinExistence type="inferred from homology"/>
<dbReference type="Gene3D" id="2.40.10.10">
    <property type="entry name" value="Trypsin-like serine proteases"/>
    <property type="match status" value="2"/>
</dbReference>
<protein>
    <submittedName>
        <fullName evidence="6">AGAP006672-PA-like protein</fullName>
    </submittedName>
</protein>
<dbReference type="PROSITE" id="PS00135">
    <property type="entry name" value="TRYPSIN_SER"/>
    <property type="match status" value="1"/>
</dbReference>
<dbReference type="GO" id="GO:0004252">
    <property type="term" value="F:serine-type endopeptidase activity"/>
    <property type="evidence" value="ECO:0007669"/>
    <property type="project" value="InterPro"/>
</dbReference>
<sequence>MSEATGACEGKEKETPPIKPSHSGRERFRTLTYRGKSCQREAPSSGGKTYLKKMRHILARMFVSPLVRPCVVQCLLVMFLCAAPMGHGTPVQRSRSIGMFWTTVRNASVPSSPSTSSSSSFLSAAASVVYRPTLVVDRPPPAGSKVAGGIVAQNEQFPYLVAILLSFGDGSETLCGGSILSDRFVLTAAHCLYGMHRATVVPGQTTIQPPVDDGVAMTVEPSAAILHPGYDPVAILNDIALLRLPRSLVFSSRIQPIRLAPWSNAFTDLTGYDSIVSGWGAQSNDDFAEPTDEVRLELRYTTNTVVSNEVCRRVYGSLIRDQQICVAGEGGRNPCQGDSGGPLTVEFGQRLTQVGIVSYGSTRGCQNGVPGVYTRVTSYVEWIVYHTGIVV</sequence>
<comment type="similarity">
    <text evidence="2">Belongs to the peptidase S1 family. CLIP subfamily.</text>
</comment>
<name>A0A084WA69_ANOSI</name>
<dbReference type="GO" id="GO:0006508">
    <property type="term" value="P:proteolysis"/>
    <property type="evidence" value="ECO:0007669"/>
    <property type="project" value="UniProtKB-KW"/>
</dbReference>
<dbReference type="PROSITE" id="PS50240">
    <property type="entry name" value="TRYPSIN_DOM"/>
    <property type="match status" value="1"/>
</dbReference>
<dbReference type="EnsemblMetazoa" id="ASIC015161-RA">
    <property type="protein sequence ID" value="ASIC015161-PA"/>
    <property type="gene ID" value="ASIC015161"/>
</dbReference>
<keyword evidence="1" id="KW-1015">Disulfide bond</keyword>
<evidence type="ECO:0000256" key="2">
    <source>
        <dbReference type="ARBA" id="ARBA00024195"/>
    </source>
</evidence>
<dbReference type="AlphaFoldDB" id="A0A084WA69"/>
<keyword evidence="3" id="KW-0378">Hydrolase</keyword>
<dbReference type="VEuPathDB" id="VectorBase:ASIS011314"/>
<dbReference type="EMBL" id="ATLV01022048">
    <property type="status" value="NOT_ANNOTATED_CDS"/>
    <property type="molecule type" value="Genomic_DNA"/>
</dbReference>
<organism evidence="6">
    <name type="scientific">Anopheles sinensis</name>
    <name type="common">Mosquito</name>
    <dbReference type="NCBI Taxonomy" id="74873"/>
    <lineage>
        <taxon>Eukaryota</taxon>
        <taxon>Metazoa</taxon>
        <taxon>Ecdysozoa</taxon>
        <taxon>Arthropoda</taxon>
        <taxon>Hexapoda</taxon>
        <taxon>Insecta</taxon>
        <taxon>Pterygota</taxon>
        <taxon>Neoptera</taxon>
        <taxon>Endopterygota</taxon>
        <taxon>Diptera</taxon>
        <taxon>Nematocera</taxon>
        <taxon>Culicoidea</taxon>
        <taxon>Culicidae</taxon>
        <taxon>Anophelinae</taxon>
        <taxon>Anopheles</taxon>
    </lineage>
</organism>
<evidence type="ECO:0000313" key="7">
    <source>
        <dbReference type="EnsemblMetazoa" id="ASIC015161-PA"/>
    </source>
</evidence>
<evidence type="ECO:0000256" key="4">
    <source>
        <dbReference type="SAM" id="MobiDB-lite"/>
    </source>
</evidence>
<evidence type="ECO:0000313" key="8">
    <source>
        <dbReference type="Proteomes" id="UP000030765"/>
    </source>
</evidence>
<reference evidence="7" key="2">
    <citation type="submission" date="2020-05" db="UniProtKB">
        <authorList>
            <consortium name="EnsemblMetazoa"/>
        </authorList>
    </citation>
    <scope>IDENTIFICATION</scope>
</reference>
<dbReference type="VEuPathDB" id="VectorBase:ASIC015161"/>
<dbReference type="Pfam" id="PF00089">
    <property type="entry name" value="Trypsin"/>
    <property type="match status" value="1"/>
</dbReference>
<dbReference type="SMART" id="SM00020">
    <property type="entry name" value="Tryp_SPc"/>
    <property type="match status" value="1"/>
</dbReference>
<dbReference type="InterPro" id="IPR033116">
    <property type="entry name" value="TRYPSIN_SER"/>
</dbReference>
<dbReference type="OrthoDB" id="5565075at2759"/>
<keyword evidence="3" id="KW-0720">Serine protease</keyword>
<dbReference type="OMA" id="RNPCQGD"/>
<dbReference type="PRINTS" id="PR00722">
    <property type="entry name" value="CHYMOTRYPSIN"/>
</dbReference>
<dbReference type="InterPro" id="IPR043504">
    <property type="entry name" value="Peptidase_S1_PA_chymotrypsin"/>
</dbReference>
<evidence type="ECO:0000256" key="3">
    <source>
        <dbReference type="RuleBase" id="RU363034"/>
    </source>
</evidence>
<dbReference type="SUPFAM" id="SSF50494">
    <property type="entry name" value="Trypsin-like serine proteases"/>
    <property type="match status" value="1"/>
</dbReference>
<accession>A0A084WA69</accession>
<keyword evidence="8" id="KW-1185">Reference proteome</keyword>
<dbReference type="PROSITE" id="PS00134">
    <property type="entry name" value="TRYPSIN_HIS"/>
    <property type="match status" value="1"/>
</dbReference>
<evidence type="ECO:0000313" key="6">
    <source>
        <dbReference type="EMBL" id="KFB47113.1"/>
    </source>
</evidence>
<dbReference type="InterPro" id="IPR009003">
    <property type="entry name" value="Peptidase_S1_PA"/>
</dbReference>
<dbReference type="InterPro" id="IPR001254">
    <property type="entry name" value="Trypsin_dom"/>
</dbReference>
<dbReference type="PANTHER" id="PTHR24258">
    <property type="entry name" value="SERINE PROTEASE-RELATED"/>
    <property type="match status" value="1"/>
</dbReference>
<gene>
    <name evidence="6" type="ORF">ZHAS_00015161</name>
</gene>
<keyword evidence="3" id="KW-0645">Protease</keyword>
<evidence type="ECO:0000256" key="1">
    <source>
        <dbReference type="ARBA" id="ARBA00023157"/>
    </source>
</evidence>
<dbReference type="InterPro" id="IPR018114">
    <property type="entry name" value="TRYPSIN_HIS"/>
</dbReference>
<dbReference type="InterPro" id="IPR001314">
    <property type="entry name" value="Peptidase_S1A"/>
</dbReference>
<dbReference type="EMBL" id="KE525327">
    <property type="protein sequence ID" value="KFB47113.1"/>
    <property type="molecule type" value="Genomic_DNA"/>
</dbReference>
<dbReference type="Proteomes" id="UP000030765">
    <property type="component" value="Unassembled WGS sequence"/>
</dbReference>
<reference evidence="6 8" key="1">
    <citation type="journal article" date="2014" name="BMC Genomics">
        <title>Genome sequence of Anopheles sinensis provides insight into genetics basis of mosquito competence for malaria parasites.</title>
        <authorList>
            <person name="Zhou D."/>
            <person name="Zhang D."/>
            <person name="Ding G."/>
            <person name="Shi L."/>
            <person name="Hou Q."/>
            <person name="Ye Y."/>
            <person name="Xu Y."/>
            <person name="Zhou H."/>
            <person name="Xiong C."/>
            <person name="Li S."/>
            <person name="Yu J."/>
            <person name="Hong S."/>
            <person name="Yu X."/>
            <person name="Zou P."/>
            <person name="Chen C."/>
            <person name="Chang X."/>
            <person name="Wang W."/>
            <person name="Lv Y."/>
            <person name="Sun Y."/>
            <person name="Ma L."/>
            <person name="Shen B."/>
            <person name="Zhu C."/>
        </authorList>
    </citation>
    <scope>NUCLEOTIDE SEQUENCE [LARGE SCALE GENOMIC DNA]</scope>
</reference>